<feature type="region of interest" description="Disordered" evidence="1">
    <location>
        <begin position="181"/>
        <end position="257"/>
    </location>
</feature>
<dbReference type="EMBL" id="CP138897">
    <property type="protein sequence ID" value="WPK26388.1"/>
    <property type="molecule type" value="Genomic_DNA"/>
</dbReference>
<evidence type="ECO:0000256" key="1">
    <source>
        <dbReference type="SAM" id="MobiDB-lite"/>
    </source>
</evidence>
<sequence length="763" mass="82857">MTSLAPTTPTALDTSAYDPVQSLFNAWKVANPQSASCRRLSNRSWRLMNLQILQQCPPQKLKSSHLMLDGFESHSIPLSGSSAMSGADPRISPTNQALLLSHVDLTNVPELIASNPHHTSFHYLLAQTKSEKAQASEDLNFRDFSAGIPNSAAPTSTKQRTESSRPSLFLIHSNQAAFTVGTGSSKGYSSGEDTSDVSEDEASESDSDDEPCSDDYLEKAPLLENSSASPRKVASSPDFSHRNRDYRLGVADQQTSRQTLRLDLGSGLEPSQASEFGANGNNGKGNIFYILNSPSPTDKALAENYPAKRQDSLFTNSKDALVSRADLSNSVSSLEVSEDEEVDFEIDHSQEKMQKSTISEISQRSSNIAGSKLLKSVKSMRSTDTESEWISVSSDGDPGEMSPLPPPLSFCKRIPALSSPSSHRTRADHMVNEEKVEYLAPRSLLSGLFLNEMAHSSSKNSNQSVATLSASTSQSNLKSPADKKPILKRSSTTGIITVDRNADKKTMQRPSIILLKRYASLSDISRKIANHRSPVLYVAEEDTVKEGEATAPGGASDENQFAKQVSSVGLSDFMVVANSTSASSVLQSHIDGLDKIKIVYQQPSQSESRLSTSLSKYSTVQPNAGTSFKSFLSKSSLNLTSLFGQPKALSKPRLEKRSGSSETVKSVSTIKSPKLDNSPSSLEDSPLKIDQGSSRGIKILSFPRKDFQPSIDISNSLKDSLLIDHKLGKIPLPERVISEEDLFNGQDFDALMQESDDYHAKGW</sequence>
<name>A0AAX4HCW9_9ASCO</name>
<protein>
    <recommendedName>
        <fullName evidence="4">Nitrogen regulatory protein areA GATA-like domain-containing protein</fullName>
    </recommendedName>
</protein>
<organism evidence="2 3">
    <name type="scientific">Australozyma saopauloensis</name>
    <dbReference type="NCBI Taxonomy" id="291208"/>
    <lineage>
        <taxon>Eukaryota</taxon>
        <taxon>Fungi</taxon>
        <taxon>Dikarya</taxon>
        <taxon>Ascomycota</taxon>
        <taxon>Saccharomycotina</taxon>
        <taxon>Pichiomycetes</taxon>
        <taxon>Metschnikowiaceae</taxon>
        <taxon>Australozyma</taxon>
    </lineage>
</organism>
<keyword evidence="3" id="KW-1185">Reference proteome</keyword>
<evidence type="ECO:0008006" key="4">
    <source>
        <dbReference type="Google" id="ProtNLM"/>
    </source>
</evidence>
<feature type="compositionally biased region" description="Polar residues" evidence="1">
    <location>
        <begin position="459"/>
        <end position="478"/>
    </location>
</feature>
<feature type="compositionally biased region" description="Polar residues" evidence="1">
    <location>
        <begin position="660"/>
        <end position="683"/>
    </location>
</feature>
<dbReference type="KEGG" id="asau:88174804"/>
<reference evidence="2 3" key="1">
    <citation type="submission" date="2023-10" db="EMBL/GenBank/DDBJ databases">
        <title>Draft Genome Sequence of Candida saopaulonensis from a very Premature Infant with Sepsis.</title>
        <authorList>
            <person name="Ning Y."/>
            <person name="Dai R."/>
            <person name="Xiao M."/>
            <person name="Xu Y."/>
            <person name="Yan Q."/>
            <person name="Zhang L."/>
        </authorList>
    </citation>
    <scope>NUCLEOTIDE SEQUENCE [LARGE SCALE GENOMIC DNA]</scope>
    <source>
        <strain evidence="2 3">19XY460</strain>
    </source>
</reference>
<feature type="region of interest" description="Disordered" evidence="1">
    <location>
        <begin position="146"/>
        <end position="165"/>
    </location>
</feature>
<evidence type="ECO:0000313" key="2">
    <source>
        <dbReference type="EMBL" id="WPK26388.1"/>
    </source>
</evidence>
<feature type="region of interest" description="Disordered" evidence="1">
    <location>
        <begin position="648"/>
        <end position="689"/>
    </location>
</feature>
<feature type="compositionally biased region" description="Acidic residues" evidence="1">
    <location>
        <begin position="193"/>
        <end position="215"/>
    </location>
</feature>
<proteinExistence type="predicted"/>
<dbReference type="Proteomes" id="UP001338582">
    <property type="component" value="Chromosome 4"/>
</dbReference>
<evidence type="ECO:0000313" key="3">
    <source>
        <dbReference type="Proteomes" id="UP001338582"/>
    </source>
</evidence>
<dbReference type="AlphaFoldDB" id="A0AAX4HCW9"/>
<dbReference type="GeneID" id="88174804"/>
<accession>A0AAX4HCW9</accession>
<dbReference type="RefSeq" id="XP_062878769.1">
    <property type="nucleotide sequence ID" value="XM_063022699.1"/>
</dbReference>
<feature type="region of interest" description="Disordered" evidence="1">
    <location>
        <begin position="459"/>
        <end position="488"/>
    </location>
</feature>
<gene>
    <name evidence="2" type="ORF">PUMCH_003741</name>
</gene>